<dbReference type="AlphaFoldDB" id="A0A4C2AG13"/>
<dbReference type="Proteomes" id="UP000299102">
    <property type="component" value="Unassembled WGS sequence"/>
</dbReference>
<sequence>MTYWPVAALPPAASAKRNPLPQCRSAHIHNDFRRKSRYRGPGGYPKAAIGVIRDVRKDNTDEGIIESIKIQNRHVTAGLDWGGVTVKVRFRRRAKNDLEYHPVLESPLVQCPQYLGFGHTRKYYTGTAENCAHCGGGPRVPRVRKTPKWRAPQMC</sequence>
<keyword evidence="2" id="KW-1185">Reference proteome</keyword>
<name>A0A4C2AG13_EUMVA</name>
<evidence type="ECO:0000313" key="2">
    <source>
        <dbReference type="Proteomes" id="UP000299102"/>
    </source>
</evidence>
<gene>
    <name evidence="1" type="ORF">EVAR_62929_1</name>
</gene>
<dbReference type="OrthoDB" id="10022108at2759"/>
<comment type="caution">
    <text evidence="1">The sequence shown here is derived from an EMBL/GenBank/DDBJ whole genome shotgun (WGS) entry which is preliminary data.</text>
</comment>
<protein>
    <submittedName>
        <fullName evidence="1">Uncharacterized protein</fullName>
    </submittedName>
</protein>
<dbReference type="EMBL" id="BGZK01003091">
    <property type="protein sequence ID" value="GBP98223.1"/>
    <property type="molecule type" value="Genomic_DNA"/>
</dbReference>
<evidence type="ECO:0000313" key="1">
    <source>
        <dbReference type="EMBL" id="GBP98223.1"/>
    </source>
</evidence>
<reference evidence="1 2" key="1">
    <citation type="journal article" date="2019" name="Commun. Biol.">
        <title>The bagworm genome reveals a unique fibroin gene that provides high tensile strength.</title>
        <authorList>
            <person name="Kono N."/>
            <person name="Nakamura H."/>
            <person name="Ohtoshi R."/>
            <person name="Tomita M."/>
            <person name="Numata K."/>
            <person name="Arakawa K."/>
        </authorList>
    </citation>
    <scope>NUCLEOTIDE SEQUENCE [LARGE SCALE GENOMIC DNA]</scope>
</reference>
<proteinExistence type="predicted"/>
<accession>A0A4C2AG13</accession>
<organism evidence="1 2">
    <name type="scientific">Eumeta variegata</name>
    <name type="common">Bagworm moth</name>
    <name type="synonym">Eumeta japonica</name>
    <dbReference type="NCBI Taxonomy" id="151549"/>
    <lineage>
        <taxon>Eukaryota</taxon>
        <taxon>Metazoa</taxon>
        <taxon>Ecdysozoa</taxon>
        <taxon>Arthropoda</taxon>
        <taxon>Hexapoda</taxon>
        <taxon>Insecta</taxon>
        <taxon>Pterygota</taxon>
        <taxon>Neoptera</taxon>
        <taxon>Endopterygota</taxon>
        <taxon>Lepidoptera</taxon>
        <taxon>Glossata</taxon>
        <taxon>Ditrysia</taxon>
        <taxon>Tineoidea</taxon>
        <taxon>Psychidae</taxon>
        <taxon>Oiketicinae</taxon>
        <taxon>Eumeta</taxon>
    </lineage>
</organism>